<dbReference type="EMBL" id="PJMY01000003">
    <property type="protein sequence ID" value="PKV90297.1"/>
    <property type="molecule type" value="Genomic_DNA"/>
</dbReference>
<sequence>MTTASDRTLTEDGVTAATARALRTAMHRLLTGTARHTDGQLTKQNLWKEARVSRATMNRARTILAEWDDQVAQRSTADPEASRRDEEIHELQQKLATQKREYTDLQRRLDAATTAIAALHHDNTLLRQELAHHRADVIPIRPTASQ</sequence>
<organism evidence="2 3">
    <name type="scientific">Amycolatopsis echigonensis</name>
    <dbReference type="NCBI Taxonomy" id="2576905"/>
    <lineage>
        <taxon>Bacteria</taxon>
        <taxon>Bacillati</taxon>
        <taxon>Actinomycetota</taxon>
        <taxon>Actinomycetes</taxon>
        <taxon>Pseudonocardiales</taxon>
        <taxon>Pseudonocardiaceae</taxon>
        <taxon>Amycolatopsis</taxon>
    </lineage>
</organism>
<dbReference type="RefSeq" id="WP_101434549.1">
    <property type="nucleotide sequence ID" value="NZ_PJMY01000003.1"/>
</dbReference>
<accession>A0A2N3W8T7</accession>
<feature type="compositionally biased region" description="Basic and acidic residues" evidence="1">
    <location>
        <begin position="80"/>
        <end position="96"/>
    </location>
</feature>
<protein>
    <submittedName>
        <fullName evidence="2">Uncharacterized protein</fullName>
    </submittedName>
</protein>
<name>A0A2N3W8T7_9PSEU</name>
<dbReference type="OrthoDB" id="7472701at2"/>
<reference evidence="2 3" key="1">
    <citation type="submission" date="2017-12" db="EMBL/GenBank/DDBJ databases">
        <title>Sequencing the genomes of 1000 Actinobacteria strains.</title>
        <authorList>
            <person name="Klenk H.-P."/>
        </authorList>
    </citation>
    <scope>NUCLEOTIDE SEQUENCE [LARGE SCALE GENOMIC DNA]</scope>
    <source>
        <strain evidence="2 3">DSM 45165</strain>
    </source>
</reference>
<keyword evidence="3" id="KW-1185">Reference proteome</keyword>
<dbReference type="AlphaFoldDB" id="A0A2N3W8T7"/>
<dbReference type="Proteomes" id="UP000233750">
    <property type="component" value="Unassembled WGS sequence"/>
</dbReference>
<gene>
    <name evidence="2" type="ORF">ATK30_1041</name>
</gene>
<evidence type="ECO:0000313" key="3">
    <source>
        <dbReference type="Proteomes" id="UP000233750"/>
    </source>
</evidence>
<comment type="caution">
    <text evidence="2">The sequence shown here is derived from an EMBL/GenBank/DDBJ whole genome shotgun (WGS) entry which is preliminary data.</text>
</comment>
<proteinExistence type="predicted"/>
<feature type="region of interest" description="Disordered" evidence="1">
    <location>
        <begin position="71"/>
        <end position="96"/>
    </location>
</feature>
<evidence type="ECO:0000313" key="2">
    <source>
        <dbReference type="EMBL" id="PKV90297.1"/>
    </source>
</evidence>
<evidence type="ECO:0000256" key="1">
    <source>
        <dbReference type="SAM" id="MobiDB-lite"/>
    </source>
</evidence>